<evidence type="ECO:0000256" key="6">
    <source>
        <dbReference type="ARBA" id="ARBA00023136"/>
    </source>
</evidence>
<dbReference type="PANTHER" id="PTHR43484:SF1">
    <property type="entry name" value="FLAGELLAR MOTOR SWITCH PROTEIN FLIN"/>
    <property type="match status" value="1"/>
</dbReference>
<protein>
    <recommendedName>
        <fullName evidence="2 7">Flagellar motor switch protein FliN</fullName>
    </recommendedName>
</protein>
<keyword evidence="9" id="KW-0969">Cilium</keyword>
<dbReference type="InterPro" id="IPR036429">
    <property type="entry name" value="SpoA-like_sf"/>
</dbReference>
<feature type="domain" description="Flagellar motor switch protein FliN-like C-terminal" evidence="8">
    <location>
        <begin position="25"/>
        <end position="94"/>
    </location>
</feature>
<dbReference type="GO" id="GO:0006935">
    <property type="term" value="P:chemotaxis"/>
    <property type="evidence" value="ECO:0007669"/>
    <property type="project" value="UniProtKB-KW"/>
</dbReference>
<reference evidence="9 10" key="1">
    <citation type="submission" date="2018-05" db="EMBL/GenBank/DDBJ databases">
        <title>Genomic Encyclopedia of Type Strains, Phase IV (KMG-IV): sequencing the most valuable type-strain genomes for metagenomic binning, comparative biology and taxonomic classification.</title>
        <authorList>
            <person name="Goeker M."/>
        </authorList>
    </citation>
    <scope>NUCLEOTIDE SEQUENCE [LARGE SCALE GENOMIC DNA]</scope>
    <source>
        <strain evidence="9 10">DSM 16097</strain>
    </source>
</reference>
<dbReference type="NCBIfam" id="TIGR02480">
    <property type="entry name" value="fliN"/>
    <property type="match status" value="1"/>
</dbReference>
<comment type="caution">
    <text evidence="9">The sequence shown here is derived from an EMBL/GenBank/DDBJ whole genome shotgun (WGS) entry which is preliminary data.</text>
</comment>
<dbReference type="OrthoDB" id="9790303at2"/>
<dbReference type="Pfam" id="PF01052">
    <property type="entry name" value="FliMN_C"/>
    <property type="match status" value="1"/>
</dbReference>
<comment type="function">
    <text evidence="7">FliN is one of three proteins (FliG, FliN, FliM) that form the rotor-mounted switch complex (C ring), located at the base of the basal body. This complex interacts with the CheY and CheZ chemotaxis proteins, in addition to contacting components of the motor that determine the direction of flagellar rotation.</text>
</comment>
<dbReference type="SUPFAM" id="SSF101801">
    <property type="entry name" value="Surface presentation of antigens (SPOA)"/>
    <property type="match status" value="1"/>
</dbReference>
<evidence type="ECO:0000313" key="10">
    <source>
        <dbReference type="Proteomes" id="UP000245708"/>
    </source>
</evidence>
<keyword evidence="6 7" id="KW-0472">Membrane</keyword>
<dbReference type="InterPro" id="IPR001543">
    <property type="entry name" value="FliN-like_C"/>
</dbReference>
<dbReference type="GO" id="GO:0003774">
    <property type="term" value="F:cytoskeletal motor activity"/>
    <property type="evidence" value="ECO:0007669"/>
    <property type="project" value="UniProtKB-UniRule"/>
</dbReference>
<sequence length="103" mass="10891">MTATTPAPEPSDPQVSASAKGLGMLASVKVRMTVEVGRTQITIEDLLRLSEGAVVELDRMAGDPLDILVNGTQIATGEVVVVGERFGIRFGDIVDPRTRAESI</sequence>
<keyword evidence="9" id="KW-0966">Cell projection</keyword>
<dbReference type="InterPro" id="IPR051469">
    <property type="entry name" value="FliN/MopA/SpaO"/>
</dbReference>
<dbReference type="InterPro" id="IPR012826">
    <property type="entry name" value="FliN"/>
</dbReference>
<name>A0A316GHS9_9RHOB</name>
<evidence type="ECO:0000256" key="2">
    <source>
        <dbReference type="ARBA" id="ARBA00021897"/>
    </source>
</evidence>
<evidence type="ECO:0000256" key="1">
    <source>
        <dbReference type="ARBA" id="ARBA00009226"/>
    </source>
</evidence>
<keyword evidence="3 7" id="KW-1003">Cell membrane</keyword>
<evidence type="ECO:0000256" key="4">
    <source>
        <dbReference type="ARBA" id="ARBA00022500"/>
    </source>
</evidence>
<keyword evidence="9" id="KW-0282">Flagellum</keyword>
<comment type="similarity">
    <text evidence="1 7">Belongs to the FliN/MopA/SpaO family.</text>
</comment>
<evidence type="ECO:0000256" key="7">
    <source>
        <dbReference type="RuleBase" id="RU362074"/>
    </source>
</evidence>
<keyword evidence="5 7" id="KW-0283">Flagellar rotation</keyword>
<evidence type="ECO:0000259" key="8">
    <source>
        <dbReference type="Pfam" id="PF01052"/>
    </source>
</evidence>
<dbReference type="EMBL" id="QGGW01000004">
    <property type="protein sequence ID" value="PWK60400.1"/>
    <property type="molecule type" value="Genomic_DNA"/>
</dbReference>
<dbReference type="GO" id="GO:0005886">
    <property type="term" value="C:plasma membrane"/>
    <property type="evidence" value="ECO:0007669"/>
    <property type="project" value="UniProtKB-SubCell"/>
</dbReference>
<evidence type="ECO:0000256" key="3">
    <source>
        <dbReference type="ARBA" id="ARBA00022475"/>
    </source>
</evidence>
<accession>A0A316GHS9</accession>
<organism evidence="9 10">
    <name type="scientific">Roseicyclus mahoneyensis</name>
    <dbReference type="NCBI Taxonomy" id="164332"/>
    <lineage>
        <taxon>Bacteria</taxon>
        <taxon>Pseudomonadati</taxon>
        <taxon>Pseudomonadota</taxon>
        <taxon>Alphaproteobacteria</taxon>
        <taxon>Rhodobacterales</taxon>
        <taxon>Roseobacteraceae</taxon>
        <taxon>Roseicyclus</taxon>
    </lineage>
</organism>
<keyword evidence="10" id="KW-1185">Reference proteome</keyword>
<proteinExistence type="inferred from homology"/>
<gene>
    <name evidence="9" type="ORF">C7455_10436</name>
</gene>
<dbReference type="Proteomes" id="UP000245708">
    <property type="component" value="Unassembled WGS sequence"/>
</dbReference>
<keyword evidence="4 7" id="KW-0145">Chemotaxis</keyword>
<evidence type="ECO:0000256" key="5">
    <source>
        <dbReference type="ARBA" id="ARBA00022779"/>
    </source>
</evidence>
<evidence type="ECO:0000313" key="9">
    <source>
        <dbReference type="EMBL" id="PWK60400.1"/>
    </source>
</evidence>
<keyword evidence="7" id="KW-0975">Bacterial flagellum</keyword>
<dbReference type="PANTHER" id="PTHR43484">
    <property type="match status" value="1"/>
</dbReference>
<dbReference type="GO" id="GO:0009425">
    <property type="term" value="C:bacterial-type flagellum basal body"/>
    <property type="evidence" value="ECO:0007669"/>
    <property type="project" value="UniProtKB-SubCell"/>
</dbReference>
<dbReference type="InterPro" id="IPR001172">
    <property type="entry name" value="FliN_T3SS_HrcQb"/>
</dbReference>
<comment type="subcellular location">
    <subcellularLocation>
        <location evidence="7">Cell membrane</location>
        <topology evidence="7">Peripheral membrane protein</topology>
        <orientation evidence="7">Cytoplasmic side</orientation>
    </subcellularLocation>
    <subcellularLocation>
        <location evidence="7">Bacterial flagellum basal body</location>
    </subcellularLocation>
</comment>
<dbReference type="GO" id="GO:0071973">
    <property type="term" value="P:bacterial-type flagellum-dependent cell motility"/>
    <property type="evidence" value="ECO:0007669"/>
    <property type="project" value="UniProtKB-UniRule"/>
</dbReference>
<dbReference type="Gene3D" id="2.30.330.10">
    <property type="entry name" value="SpoA-like"/>
    <property type="match status" value="1"/>
</dbReference>
<dbReference type="AlphaFoldDB" id="A0A316GHS9"/>
<dbReference type="PRINTS" id="PR00956">
    <property type="entry name" value="FLGMOTORFLIN"/>
</dbReference>